<gene>
    <name evidence="1" type="ORF">I3842_05G200700</name>
</gene>
<sequence>MMMVAVMAELLGEYTAALTRMTEWLLPPRRSMHFHGLRNLRLSYPASTQDDSSFIVYF</sequence>
<name>A0A922JN04_CARIL</name>
<proteinExistence type="predicted"/>
<comment type="caution">
    <text evidence="1">The sequence shown here is derived from an EMBL/GenBank/DDBJ whole genome shotgun (WGS) entry which is preliminary data.</text>
</comment>
<protein>
    <submittedName>
        <fullName evidence="1">Uncharacterized protein</fullName>
    </submittedName>
</protein>
<reference evidence="1" key="1">
    <citation type="submission" date="2021-01" db="EMBL/GenBank/DDBJ databases">
        <authorList>
            <person name="Lovell J.T."/>
            <person name="Bentley N."/>
            <person name="Bhattarai G."/>
            <person name="Jenkins J.W."/>
            <person name="Sreedasyam A."/>
            <person name="Alarcon Y."/>
            <person name="Bock C."/>
            <person name="Boston L."/>
            <person name="Carlson J."/>
            <person name="Cervantes K."/>
            <person name="Clermont K."/>
            <person name="Krom N."/>
            <person name="Kubenka K."/>
            <person name="Mamidi S."/>
            <person name="Mattison C."/>
            <person name="Monteros M."/>
            <person name="Pisani C."/>
            <person name="Plott C."/>
            <person name="Rajasekar S."/>
            <person name="Rhein H.S."/>
            <person name="Rohla C."/>
            <person name="Song M."/>
            <person name="Hilaire R.S."/>
            <person name="Shu S."/>
            <person name="Wells L."/>
            <person name="Wang X."/>
            <person name="Webber J."/>
            <person name="Heerema R.J."/>
            <person name="Klein P."/>
            <person name="Conner P."/>
            <person name="Grauke L."/>
            <person name="Grimwood J."/>
            <person name="Schmutz J."/>
            <person name="Randall J.J."/>
        </authorList>
    </citation>
    <scope>NUCLEOTIDE SEQUENCE</scope>
    <source>
        <tissue evidence="1">Leaf</tissue>
    </source>
</reference>
<dbReference type="Proteomes" id="UP000811246">
    <property type="component" value="Chromosome 5"/>
</dbReference>
<organism evidence="1 2">
    <name type="scientific">Carya illinoinensis</name>
    <name type="common">Pecan</name>
    <dbReference type="NCBI Taxonomy" id="32201"/>
    <lineage>
        <taxon>Eukaryota</taxon>
        <taxon>Viridiplantae</taxon>
        <taxon>Streptophyta</taxon>
        <taxon>Embryophyta</taxon>
        <taxon>Tracheophyta</taxon>
        <taxon>Spermatophyta</taxon>
        <taxon>Magnoliopsida</taxon>
        <taxon>eudicotyledons</taxon>
        <taxon>Gunneridae</taxon>
        <taxon>Pentapetalae</taxon>
        <taxon>rosids</taxon>
        <taxon>fabids</taxon>
        <taxon>Fagales</taxon>
        <taxon>Juglandaceae</taxon>
        <taxon>Carya</taxon>
    </lineage>
</organism>
<dbReference type="PANTHER" id="PTHR48189:SF3">
    <property type="entry name" value="SECRETED PROTEIN"/>
    <property type="match status" value="1"/>
</dbReference>
<dbReference type="AlphaFoldDB" id="A0A922JN04"/>
<dbReference type="PANTHER" id="PTHR48189">
    <property type="entry name" value="BNAA10G07240D PROTEIN"/>
    <property type="match status" value="1"/>
</dbReference>
<evidence type="ECO:0000313" key="1">
    <source>
        <dbReference type="EMBL" id="KAG6714396.1"/>
    </source>
</evidence>
<evidence type="ECO:0000313" key="2">
    <source>
        <dbReference type="Proteomes" id="UP000811246"/>
    </source>
</evidence>
<accession>A0A922JN04</accession>
<dbReference type="EMBL" id="CM031829">
    <property type="protein sequence ID" value="KAG6714396.1"/>
    <property type="molecule type" value="Genomic_DNA"/>
</dbReference>